<sequence>MRELVYFIGVSIDGMIAGPGGETGFHPLAPDMVAHVRAEYPETMPAHIRPLIGMAADTPNKRYDTVIMGRATYSVGLTEGITDPYPHLRQYVVSRSLTEADPAVTLVPGDPLGLVRQLKAEDGMDIWLCGGADLAGQLLPEIDELVVKSYPVVAGGGTPMFTGGFGPREFTPTEALTFGHGGTITTYRPRVAARIPSDASR</sequence>
<dbReference type="GO" id="GO:0009231">
    <property type="term" value="P:riboflavin biosynthetic process"/>
    <property type="evidence" value="ECO:0007669"/>
    <property type="project" value="InterPro"/>
</dbReference>
<dbReference type="SUPFAM" id="SSF53597">
    <property type="entry name" value="Dihydrofolate reductase-like"/>
    <property type="match status" value="1"/>
</dbReference>
<dbReference type="InterPro" id="IPR024072">
    <property type="entry name" value="DHFR-like_dom_sf"/>
</dbReference>
<dbReference type="GO" id="GO:0008703">
    <property type="term" value="F:5-amino-6-(5-phosphoribosylamino)uracil reductase activity"/>
    <property type="evidence" value="ECO:0007669"/>
    <property type="project" value="InterPro"/>
</dbReference>
<comment type="caution">
    <text evidence="2">The sequence shown here is derived from an EMBL/GenBank/DDBJ whole genome shotgun (WGS) entry which is preliminary data.</text>
</comment>
<name>A0A066U1R4_9PSEU</name>
<dbReference type="Pfam" id="PF01872">
    <property type="entry name" value="RibD_C"/>
    <property type="match status" value="1"/>
</dbReference>
<dbReference type="InterPro" id="IPR002734">
    <property type="entry name" value="RibDG_C"/>
</dbReference>
<dbReference type="AlphaFoldDB" id="A0A066U1R4"/>
<evidence type="ECO:0000259" key="1">
    <source>
        <dbReference type="Pfam" id="PF01872"/>
    </source>
</evidence>
<reference evidence="2 3" key="1">
    <citation type="submission" date="2014-05" db="EMBL/GenBank/DDBJ databases">
        <title>Draft genome sequence of Amycolatopsis rifamycinica DSM 46095.</title>
        <authorList>
            <person name="Lal R."/>
            <person name="Saxena A."/>
            <person name="Kumari R."/>
            <person name="Mukherjee U."/>
            <person name="Singh P."/>
            <person name="Sangwan N."/>
            <person name="Mahato N.K."/>
        </authorList>
    </citation>
    <scope>NUCLEOTIDE SEQUENCE [LARGE SCALE GENOMIC DNA]</scope>
    <source>
        <strain evidence="2 3">DSM 46095</strain>
    </source>
</reference>
<dbReference type="eggNOG" id="COG0262">
    <property type="taxonomic scope" value="Bacteria"/>
</dbReference>
<dbReference type="PANTHER" id="PTHR38011:SF11">
    <property type="entry name" value="2,5-DIAMINO-6-RIBOSYLAMINO-4(3H)-PYRIMIDINONE 5'-PHOSPHATE REDUCTASE"/>
    <property type="match status" value="1"/>
</dbReference>
<gene>
    <name evidence="2" type="ORF">DV20_22080</name>
</gene>
<keyword evidence="3" id="KW-1185">Reference proteome</keyword>
<accession>A0A066U1R4</accession>
<dbReference type="STRING" id="287986.DV20_22080"/>
<dbReference type="OrthoDB" id="195113at2"/>
<dbReference type="PANTHER" id="PTHR38011">
    <property type="entry name" value="DIHYDROFOLATE REDUCTASE FAMILY PROTEIN (AFU_ORTHOLOGUE AFUA_8G06820)"/>
    <property type="match status" value="1"/>
</dbReference>
<dbReference type="InterPro" id="IPR050765">
    <property type="entry name" value="Riboflavin_Biosynth_HTPR"/>
</dbReference>
<protein>
    <submittedName>
        <fullName evidence="2">Deaminase</fullName>
    </submittedName>
</protein>
<evidence type="ECO:0000313" key="2">
    <source>
        <dbReference type="EMBL" id="KDN19792.1"/>
    </source>
</evidence>
<dbReference type="RefSeq" id="WP_043783137.1">
    <property type="nucleotide sequence ID" value="NZ_JMQI01000047.1"/>
</dbReference>
<feature type="domain" description="Bacterial bifunctional deaminase-reductase C-terminal" evidence="1">
    <location>
        <begin position="4"/>
        <end position="180"/>
    </location>
</feature>
<dbReference type="Gene3D" id="3.40.430.10">
    <property type="entry name" value="Dihydrofolate Reductase, subunit A"/>
    <property type="match status" value="1"/>
</dbReference>
<organism evidence="2 3">
    <name type="scientific">Amycolatopsis rifamycinica</name>
    <dbReference type="NCBI Taxonomy" id="287986"/>
    <lineage>
        <taxon>Bacteria</taxon>
        <taxon>Bacillati</taxon>
        <taxon>Actinomycetota</taxon>
        <taxon>Actinomycetes</taxon>
        <taxon>Pseudonocardiales</taxon>
        <taxon>Pseudonocardiaceae</taxon>
        <taxon>Amycolatopsis</taxon>
    </lineage>
</organism>
<dbReference type="Proteomes" id="UP000027345">
    <property type="component" value="Unassembled WGS sequence"/>
</dbReference>
<evidence type="ECO:0000313" key="3">
    <source>
        <dbReference type="Proteomes" id="UP000027345"/>
    </source>
</evidence>
<proteinExistence type="predicted"/>
<dbReference type="EMBL" id="JMQI01000047">
    <property type="protein sequence ID" value="KDN19792.1"/>
    <property type="molecule type" value="Genomic_DNA"/>
</dbReference>